<reference evidence="1" key="1">
    <citation type="journal article" date="2021" name="Proc. Natl. Acad. Sci. U.S.A.">
        <title>A Catalog of Tens of Thousands of Viruses from Human Metagenomes Reveals Hidden Associations with Chronic Diseases.</title>
        <authorList>
            <person name="Tisza M.J."/>
            <person name="Buck C.B."/>
        </authorList>
    </citation>
    <scope>NUCLEOTIDE SEQUENCE</scope>
    <source>
        <strain evidence="1">CtG4L18</strain>
    </source>
</reference>
<evidence type="ECO:0000313" key="1">
    <source>
        <dbReference type="EMBL" id="DAF96122.1"/>
    </source>
</evidence>
<protein>
    <submittedName>
        <fullName evidence="1">Uncharacterized protein</fullName>
    </submittedName>
</protein>
<sequence length="36" mass="4209">MVDIHLQIDLQIYITEMVITSNLKINGIQYLMEIAM</sequence>
<name>A0A8S5UNZ0_9CAUD</name>
<organism evidence="1">
    <name type="scientific">Podoviridae sp. ctG4L18</name>
    <dbReference type="NCBI Taxonomy" id="2825234"/>
    <lineage>
        <taxon>Viruses</taxon>
        <taxon>Duplodnaviria</taxon>
        <taxon>Heunggongvirae</taxon>
        <taxon>Uroviricota</taxon>
        <taxon>Caudoviricetes</taxon>
    </lineage>
</organism>
<accession>A0A8S5UNZ0</accession>
<dbReference type="EMBL" id="BK016114">
    <property type="protein sequence ID" value="DAF96122.1"/>
    <property type="molecule type" value="Genomic_DNA"/>
</dbReference>
<proteinExistence type="predicted"/>